<dbReference type="GO" id="GO:0005886">
    <property type="term" value="C:plasma membrane"/>
    <property type="evidence" value="ECO:0007669"/>
    <property type="project" value="UniProtKB-SubCell"/>
</dbReference>
<dbReference type="NCBIfam" id="TIGR00786">
    <property type="entry name" value="dctM"/>
    <property type="match status" value="1"/>
</dbReference>
<dbReference type="InterPro" id="IPR004681">
    <property type="entry name" value="TRAP_DctM"/>
</dbReference>
<feature type="transmembrane region" description="Helical" evidence="7">
    <location>
        <begin position="241"/>
        <end position="257"/>
    </location>
</feature>
<feature type="transmembrane region" description="Helical" evidence="7">
    <location>
        <begin position="132"/>
        <end position="151"/>
    </location>
</feature>
<evidence type="ECO:0000256" key="1">
    <source>
        <dbReference type="ARBA" id="ARBA00004429"/>
    </source>
</evidence>
<dbReference type="PIRSF" id="PIRSF006066">
    <property type="entry name" value="HI0050"/>
    <property type="match status" value="1"/>
</dbReference>
<keyword evidence="2" id="KW-1003">Cell membrane</keyword>
<feature type="transmembrane region" description="Helical" evidence="7">
    <location>
        <begin position="50"/>
        <end position="70"/>
    </location>
</feature>
<name>A0A517ZXX2_9PLAN</name>
<sequence>MEALLIIGIMLVLLMLGYPMKVPLLAAALAVLWVFHPDVTPAVLVQQMIGGIKPAALIAVPMFIFAADIMTRGHSAQRLLDMVMAYCGHLRGGLPIASAVSCTLFGAMSGSTQATVVAIGGPLRPRLLQAGYSDAFTTALIINASDIALLIPPSIGMIVYGVVSGTSIGELFIAGVGPGLMILGMFCVYCWIASVRMNIPRQPKADSATRWKSVRGALFPLGFPVIVIGGIYSGFFSPTEAAAVSVLYAVILEIAVFRELSLRDLPDIALSTGVVTAVVFVLVGAGAAFSWVISFAQLPDALINDWLGLSAASGYWTIMLTIAAAFFIGCMFVDPIVVILILTPIFHPVAAAAGIDPVLVGIVVTLQVAIGSATPPFGCDIFTAIAVFRRPYWEVIRGTPPFIAILLLAAVLLIAFPGISLFLRDLAFG</sequence>
<reference evidence="9 10" key="1">
    <citation type="submission" date="2019-02" db="EMBL/GenBank/DDBJ databases">
        <title>Deep-cultivation of Planctomycetes and their phenomic and genomic characterization uncovers novel biology.</title>
        <authorList>
            <person name="Wiegand S."/>
            <person name="Jogler M."/>
            <person name="Boedeker C."/>
            <person name="Pinto D."/>
            <person name="Vollmers J."/>
            <person name="Rivas-Marin E."/>
            <person name="Kohn T."/>
            <person name="Peeters S.H."/>
            <person name="Heuer A."/>
            <person name="Rast P."/>
            <person name="Oberbeckmann S."/>
            <person name="Bunk B."/>
            <person name="Jeske O."/>
            <person name="Meyerdierks A."/>
            <person name="Storesund J.E."/>
            <person name="Kallscheuer N."/>
            <person name="Luecker S."/>
            <person name="Lage O.M."/>
            <person name="Pohl T."/>
            <person name="Merkel B.J."/>
            <person name="Hornburger P."/>
            <person name="Mueller R.-W."/>
            <person name="Bruemmer F."/>
            <person name="Labrenz M."/>
            <person name="Spormann A.M."/>
            <person name="Op den Camp H."/>
            <person name="Overmann J."/>
            <person name="Amann R."/>
            <person name="Jetten M.S.M."/>
            <person name="Mascher T."/>
            <person name="Medema M.H."/>
            <person name="Devos D.P."/>
            <person name="Kaster A.-K."/>
            <person name="Ovreas L."/>
            <person name="Rohde M."/>
            <person name="Galperin M.Y."/>
            <person name="Jogler C."/>
        </authorList>
    </citation>
    <scope>NUCLEOTIDE SEQUENCE [LARGE SCALE GENOMIC DNA]</scope>
    <source>
        <strain evidence="9 10">Mal52</strain>
    </source>
</reference>
<feature type="transmembrane region" description="Helical" evidence="7">
    <location>
        <begin position="216"/>
        <end position="235"/>
    </location>
</feature>
<keyword evidence="4 7" id="KW-0812">Transmembrane</keyword>
<keyword evidence="5 7" id="KW-1133">Transmembrane helix</keyword>
<dbReference type="PANTHER" id="PTHR33362">
    <property type="entry name" value="SIALIC ACID TRAP TRANSPORTER PERMEASE PROTEIN SIAT-RELATED"/>
    <property type="match status" value="1"/>
</dbReference>
<protein>
    <submittedName>
        <fullName evidence="9">Sialic acid TRAP transporter permease protein SiaT</fullName>
    </submittedName>
</protein>
<dbReference type="GO" id="GO:0022857">
    <property type="term" value="F:transmembrane transporter activity"/>
    <property type="evidence" value="ECO:0007669"/>
    <property type="project" value="TreeGrafter"/>
</dbReference>
<evidence type="ECO:0000313" key="10">
    <source>
        <dbReference type="Proteomes" id="UP000319383"/>
    </source>
</evidence>
<evidence type="ECO:0000256" key="3">
    <source>
        <dbReference type="ARBA" id="ARBA00022519"/>
    </source>
</evidence>
<dbReference type="Pfam" id="PF06808">
    <property type="entry name" value="DctM"/>
    <property type="match status" value="1"/>
</dbReference>
<feature type="transmembrane region" description="Helical" evidence="7">
    <location>
        <begin position="313"/>
        <end position="342"/>
    </location>
</feature>
<keyword evidence="10" id="KW-1185">Reference proteome</keyword>
<evidence type="ECO:0000259" key="8">
    <source>
        <dbReference type="Pfam" id="PF06808"/>
    </source>
</evidence>
<dbReference type="InterPro" id="IPR010656">
    <property type="entry name" value="DctM"/>
</dbReference>
<keyword evidence="6 7" id="KW-0472">Membrane</keyword>
<dbReference type="EMBL" id="CP036276">
    <property type="protein sequence ID" value="QDU47331.1"/>
    <property type="molecule type" value="Genomic_DNA"/>
</dbReference>
<feature type="transmembrane region" description="Helical" evidence="7">
    <location>
        <begin position="269"/>
        <end position="293"/>
    </location>
</feature>
<evidence type="ECO:0000256" key="6">
    <source>
        <dbReference type="ARBA" id="ARBA00023136"/>
    </source>
</evidence>
<comment type="subcellular location">
    <subcellularLocation>
        <location evidence="1">Cell inner membrane</location>
        <topology evidence="1">Multi-pass membrane protein</topology>
    </subcellularLocation>
</comment>
<feature type="transmembrane region" description="Helical" evidence="7">
    <location>
        <begin position="402"/>
        <end position="423"/>
    </location>
</feature>
<dbReference type="KEGG" id="sdyn:Mal52_58600"/>
<dbReference type="Proteomes" id="UP000319383">
    <property type="component" value="Chromosome"/>
</dbReference>
<feature type="transmembrane region" description="Helical" evidence="7">
    <location>
        <begin position="171"/>
        <end position="195"/>
    </location>
</feature>
<evidence type="ECO:0000256" key="4">
    <source>
        <dbReference type="ARBA" id="ARBA00022692"/>
    </source>
</evidence>
<accession>A0A517ZXX2</accession>
<gene>
    <name evidence="9" type="primary">siaT_2</name>
    <name evidence="9" type="ORF">Mal52_58600</name>
</gene>
<evidence type="ECO:0000313" key="9">
    <source>
        <dbReference type="EMBL" id="QDU47331.1"/>
    </source>
</evidence>
<evidence type="ECO:0000256" key="2">
    <source>
        <dbReference type="ARBA" id="ARBA00022475"/>
    </source>
</evidence>
<dbReference type="AlphaFoldDB" id="A0A517ZXX2"/>
<evidence type="ECO:0000256" key="5">
    <source>
        <dbReference type="ARBA" id="ARBA00022989"/>
    </source>
</evidence>
<proteinExistence type="predicted"/>
<evidence type="ECO:0000256" key="7">
    <source>
        <dbReference type="SAM" id="Phobius"/>
    </source>
</evidence>
<keyword evidence="3" id="KW-0997">Cell inner membrane</keyword>
<organism evidence="9 10">
    <name type="scientific">Symmachiella dynata</name>
    <dbReference type="NCBI Taxonomy" id="2527995"/>
    <lineage>
        <taxon>Bacteria</taxon>
        <taxon>Pseudomonadati</taxon>
        <taxon>Planctomycetota</taxon>
        <taxon>Planctomycetia</taxon>
        <taxon>Planctomycetales</taxon>
        <taxon>Planctomycetaceae</taxon>
        <taxon>Symmachiella</taxon>
    </lineage>
</organism>
<feature type="domain" description="TRAP C4-dicarboxylate transport system permease DctM subunit" evidence="8">
    <location>
        <begin position="7"/>
        <end position="419"/>
    </location>
</feature>